<protein>
    <submittedName>
        <fullName evidence="2">Uncharacterized protein</fullName>
    </submittedName>
</protein>
<proteinExistence type="predicted"/>
<dbReference type="EMBL" id="GBRH01223553">
    <property type="protein sequence ID" value="JAD74342.1"/>
    <property type="molecule type" value="Transcribed_RNA"/>
</dbReference>
<evidence type="ECO:0000256" key="1">
    <source>
        <dbReference type="SAM" id="MobiDB-lite"/>
    </source>
</evidence>
<reference evidence="2" key="2">
    <citation type="journal article" date="2015" name="Data Brief">
        <title>Shoot transcriptome of the giant reed, Arundo donax.</title>
        <authorList>
            <person name="Barrero R.A."/>
            <person name="Guerrero F.D."/>
            <person name="Moolhuijzen P."/>
            <person name="Goolsby J.A."/>
            <person name="Tidwell J."/>
            <person name="Bellgard S.E."/>
            <person name="Bellgard M.I."/>
        </authorList>
    </citation>
    <scope>NUCLEOTIDE SEQUENCE</scope>
    <source>
        <tissue evidence="2">Shoot tissue taken approximately 20 cm above the soil surface</tissue>
    </source>
</reference>
<organism evidence="2">
    <name type="scientific">Arundo donax</name>
    <name type="common">Giant reed</name>
    <name type="synonym">Donax arundinaceus</name>
    <dbReference type="NCBI Taxonomy" id="35708"/>
    <lineage>
        <taxon>Eukaryota</taxon>
        <taxon>Viridiplantae</taxon>
        <taxon>Streptophyta</taxon>
        <taxon>Embryophyta</taxon>
        <taxon>Tracheophyta</taxon>
        <taxon>Spermatophyta</taxon>
        <taxon>Magnoliopsida</taxon>
        <taxon>Liliopsida</taxon>
        <taxon>Poales</taxon>
        <taxon>Poaceae</taxon>
        <taxon>PACMAD clade</taxon>
        <taxon>Arundinoideae</taxon>
        <taxon>Arundineae</taxon>
        <taxon>Arundo</taxon>
    </lineage>
</organism>
<reference evidence="2" key="1">
    <citation type="submission" date="2014-09" db="EMBL/GenBank/DDBJ databases">
        <authorList>
            <person name="Magalhaes I.L.F."/>
            <person name="Oliveira U."/>
            <person name="Santos F.R."/>
            <person name="Vidigal T.H.D.A."/>
            <person name="Brescovit A.D."/>
            <person name="Santos A.J."/>
        </authorList>
    </citation>
    <scope>NUCLEOTIDE SEQUENCE</scope>
    <source>
        <tissue evidence="2">Shoot tissue taken approximately 20 cm above the soil surface</tissue>
    </source>
</reference>
<evidence type="ECO:0000313" key="2">
    <source>
        <dbReference type="EMBL" id="JAD74342.1"/>
    </source>
</evidence>
<sequence length="98" mass="10612">MSPTPRPRPLPPSRAGEMEKSISALCGSLSSVLDHADTSSRALTDAVSRCPIHLGNLSPYTQPQVSLHPAREARGGTMPPVRRNGPEVKPSRKGHRRR</sequence>
<dbReference type="AlphaFoldDB" id="A0A0A9CS59"/>
<feature type="region of interest" description="Disordered" evidence="1">
    <location>
        <begin position="54"/>
        <end position="98"/>
    </location>
</feature>
<accession>A0A0A9CS59</accession>
<name>A0A0A9CS59_ARUDO</name>